<keyword evidence="4" id="KW-0964">Secreted</keyword>
<dbReference type="InterPro" id="IPR000757">
    <property type="entry name" value="Beta-glucanase-like"/>
</dbReference>
<keyword evidence="8" id="KW-1185">Reference proteome</keyword>
<evidence type="ECO:0000256" key="3">
    <source>
        <dbReference type="ARBA" id="ARBA00006865"/>
    </source>
</evidence>
<evidence type="ECO:0000313" key="7">
    <source>
        <dbReference type="EMBL" id="MBP1862013.1"/>
    </source>
</evidence>
<dbReference type="InterPro" id="IPR018511">
    <property type="entry name" value="Hemolysin-typ_Ca-bd_CS"/>
</dbReference>
<dbReference type="RefSeq" id="WP_209856895.1">
    <property type="nucleotide sequence ID" value="NZ_JAGGJV010000013.1"/>
</dbReference>
<keyword evidence="5" id="KW-0677">Repeat</keyword>
<comment type="caution">
    <text evidence="7">The sequence shown here is derived from an EMBL/GenBank/DDBJ whole genome shotgun (WGS) entry which is preliminary data.</text>
</comment>
<comment type="cofactor">
    <cofactor evidence="1">
        <name>Ca(2+)</name>
        <dbReference type="ChEBI" id="CHEBI:29108"/>
    </cofactor>
</comment>
<sequence>MPAPANYSIVFADEFERLSIANTTTATANWYTAQAWGGGFGDARFMPVGGSNSPFSIVQQGGQSVLQIEMTRNVSGQLQSGLISNTFPNGTSTTPQDGDPYGYYEVRMWLPAGQGVWPAFWASEKERLSATRDHVFEVDILEQHGSTVPDRYASILHDWNWKGTVLEGHTSQYHHNVVGSGVMTTGWHTYGVEIKPDTMTFYMDGRAHFSLVTPAALSTDLMFMIDLAAGGGWPIDPTLDHQKLYIDYFRAYELADSTPVVLVGTNSNDTFLVDAANTDIREQPGGGFDTVYATVSYTLPENVEKLRFSVPGALDATGNSRNNQLYGNGSINTLSGLVGDDYLYGDAGNDTLLGGGGNDKLFGGNQNDLLTGGLGADRLDGEGGADTFHFDSIAESPHSARDTIIGFSGAAGDRIDLSVIDANALISGNQTFTFIGSSAFTAAGQVRFSDGILSVDVSGDKIADFGVVLGAVALQNGYLIL</sequence>
<dbReference type="InterPro" id="IPR001343">
    <property type="entry name" value="Hemolysn_Ca-bd"/>
</dbReference>
<reference evidence="7 8" key="1">
    <citation type="submission" date="2021-03" db="EMBL/GenBank/DDBJ databases">
        <title>Genomic Encyclopedia of Type Strains, Phase IV (KMG-IV): sequencing the most valuable type-strain genomes for metagenomic binning, comparative biology and taxonomic classification.</title>
        <authorList>
            <person name="Goeker M."/>
        </authorList>
    </citation>
    <scope>NUCLEOTIDE SEQUENCE [LARGE SCALE GENOMIC DNA]</scope>
    <source>
        <strain evidence="7 8">DSM 26427</strain>
    </source>
</reference>
<dbReference type="PANTHER" id="PTHR10963:SF55">
    <property type="entry name" value="GLYCOSIDE HYDROLASE FAMILY 16 PROTEIN"/>
    <property type="match status" value="1"/>
</dbReference>
<dbReference type="InterPro" id="IPR050546">
    <property type="entry name" value="Glycosyl_Hydrlase_16"/>
</dbReference>
<dbReference type="Gene3D" id="2.150.10.10">
    <property type="entry name" value="Serralysin-like metalloprotease, C-terminal"/>
    <property type="match status" value="2"/>
</dbReference>
<gene>
    <name evidence="7" type="ORF">J2Z75_005544</name>
</gene>
<dbReference type="Proteomes" id="UP000823786">
    <property type="component" value="Unassembled WGS sequence"/>
</dbReference>
<dbReference type="InterPro" id="IPR011049">
    <property type="entry name" value="Serralysin-like_metalloprot_C"/>
</dbReference>
<proteinExistence type="inferred from homology"/>
<organism evidence="7 8">
    <name type="scientific">Rhizobium herbae</name>
    <dbReference type="NCBI Taxonomy" id="508661"/>
    <lineage>
        <taxon>Bacteria</taxon>
        <taxon>Pseudomonadati</taxon>
        <taxon>Pseudomonadota</taxon>
        <taxon>Alphaproteobacteria</taxon>
        <taxon>Hyphomicrobiales</taxon>
        <taxon>Rhizobiaceae</taxon>
        <taxon>Rhizobium/Agrobacterium group</taxon>
        <taxon>Rhizobium</taxon>
    </lineage>
</organism>
<evidence type="ECO:0000313" key="8">
    <source>
        <dbReference type="Proteomes" id="UP000823786"/>
    </source>
</evidence>
<dbReference type="PRINTS" id="PR00313">
    <property type="entry name" value="CABNDNGRPT"/>
</dbReference>
<dbReference type="PROSITE" id="PS51762">
    <property type="entry name" value="GH16_2"/>
    <property type="match status" value="1"/>
</dbReference>
<dbReference type="EMBL" id="JAGGJV010000013">
    <property type="protein sequence ID" value="MBP1862013.1"/>
    <property type="molecule type" value="Genomic_DNA"/>
</dbReference>
<dbReference type="PANTHER" id="PTHR10963">
    <property type="entry name" value="GLYCOSYL HYDROLASE-RELATED"/>
    <property type="match status" value="1"/>
</dbReference>
<dbReference type="Pfam" id="PF00353">
    <property type="entry name" value="HemolysinCabind"/>
    <property type="match status" value="2"/>
</dbReference>
<comment type="similarity">
    <text evidence="3">Belongs to the glycosyl hydrolase 16 family.</text>
</comment>
<evidence type="ECO:0000256" key="2">
    <source>
        <dbReference type="ARBA" id="ARBA00004613"/>
    </source>
</evidence>
<evidence type="ECO:0000256" key="4">
    <source>
        <dbReference type="ARBA" id="ARBA00022525"/>
    </source>
</evidence>
<dbReference type="InterPro" id="IPR013858">
    <property type="entry name" value="Peptidase_M10B_C"/>
</dbReference>
<dbReference type="PROSITE" id="PS00330">
    <property type="entry name" value="HEMOLYSIN_CALCIUM"/>
    <property type="match status" value="1"/>
</dbReference>
<dbReference type="Pfam" id="PF00722">
    <property type="entry name" value="Glyco_hydro_16"/>
    <property type="match status" value="1"/>
</dbReference>
<accession>A0ABS4EVQ4</accession>
<dbReference type="SUPFAM" id="SSF49899">
    <property type="entry name" value="Concanavalin A-like lectins/glucanases"/>
    <property type="match status" value="1"/>
</dbReference>
<dbReference type="CDD" id="cd08023">
    <property type="entry name" value="GH16_laminarinase_like"/>
    <property type="match status" value="1"/>
</dbReference>
<evidence type="ECO:0000256" key="1">
    <source>
        <dbReference type="ARBA" id="ARBA00001913"/>
    </source>
</evidence>
<name>A0ABS4EVQ4_9HYPH</name>
<dbReference type="Gene3D" id="2.60.120.200">
    <property type="match status" value="1"/>
</dbReference>
<feature type="domain" description="GH16" evidence="6">
    <location>
        <begin position="1"/>
        <end position="257"/>
    </location>
</feature>
<dbReference type="Pfam" id="PF08548">
    <property type="entry name" value="Peptidase_M10_C"/>
    <property type="match status" value="1"/>
</dbReference>
<protein>
    <submittedName>
        <fullName evidence="7">Beta-glucanase (GH16 family)</fullName>
    </submittedName>
</protein>
<dbReference type="InterPro" id="IPR013320">
    <property type="entry name" value="ConA-like_dom_sf"/>
</dbReference>
<evidence type="ECO:0000256" key="5">
    <source>
        <dbReference type="ARBA" id="ARBA00022737"/>
    </source>
</evidence>
<comment type="subcellular location">
    <subcellularLocation>
        <location evidence="2">Secreted</location>
    </subcellularLocation>
</comment>
<dbReference type="SUPFAM" id="SSF51120">
    <property type="entry name" value="beta-Roll"/>
    <property type="match status" value="1"/>
</dbReference>
<evidence type="ECO:0000259" key="6">
    <source>
        <dbReference type="PROSITE" id="PS51762"/>
    </source>
</evidence>